<feature type="region of interest" description="Disordered" evidence="6">
    <location>
        <begin position="85"/>
        <end position="111"/>
    </location>
</feature>
<dbReference type="CDD" id="cd09270">
    <property type="entry name" value="RNase_H2-B"/>
    <property type="match status" value="1"/>
</dbReference>
<evidence type="ECO:0000256" key="2">
    <source>
        <dbReference type="ARBA" id="ARBA00019062"/>
    </source>
</evidence>
<evidence type="ECO:0000256" key="1">
    <source>
        <dbReference type="ARBA" id="ARBA00004123"/>
    </source>
</evidence>
<feature type="region of interest" description="Disordered" evidence="6">
    <location>
        <begin position="374"/>
        <end position="407"/>
    </location>
</feature>
<evidence type="ECO:0000313" key="9">
    <source>
        <dbReference type="EMBL" id="CDP28375.1"/>
    </source>
</evidence>
<feature type="compositionally biased region" description="Basic and acidic residues" evidence="6">
    <location>
        <begin position="388"/>
        <end position="402"/>
    </location>
</feature>
<name>A0A090CJN3_PODAN</name>
<evidence type="ECO:0000256" key="6">
    <source>
        <dbReference type="SAM" id="MobiDB-lite"/>
    </source>
</evidence>
<feature type="compositionally biased region" description="Polar residues" evidence="6">
    <location>
        <begin position="31"/>
        <end position="40"/>
    </location>
</feature>
<keyword evidence="10" id="KW-1185">Reference proteome</keyword>
<evidence type="ECO:0000313" key="10">
    <source>
        <dbReference type="Proteomes" id="UP000001197"/>
    </source>
</evidence>
<sequence length="431" mass="47040">MARTRSKGGPASTSADKTASTTAKAASTSTYTLPAESTNPPKLFVLPKNTSSSARIITLENPRYGNPTRYLVCPETGSFYEFTKAAPPNKSTPRSWLLSSEKSEKEPALESQTIQSPDLYLATPYDPLFLLLPALFKSSSNSKSDNQQRQYLSLDDYLDLIPNTDRHFSEILTLPNSRIEKVLEARLASVCDLVEMGDDKMYRPNESKLSTIILSKASKMAENLPPSMEEKFIKKALEAPVMGVVKDQPPPPPPPPPTTSTSSPEETASPSASESQSTVTTSSGTTPSTAVTTPATEEAPEPAFAPAITASPATISLQRLRTSLNFILSSYLPPFLSKTVLSSLPSETFTELEEYLTKLSKLRTEAAASRNIDINGGKRARDEDDDERLEKKRKMEQEEKVKKANTSRGVKQLAKVNTAGMMKLSAFFKKA</sequence>
<organism evidence="9 10">
    <name type="scientific">Podospora anserina (strain S / ATCC MYA-4624 / DSM 980 / FGSC 10383)</name>
    <name type="common">Pleurage anserina</name>
    <dbReference type="NCBI Taxonomy" id="515849"/>
    <lineage>
        <taxon>Eukaryota</taxon>
        <taxon>Fungi</taxon>
        <taxon>Dikarya</taxon>
        <taxon>Ascomycota</taxon>
        <taxon>Pezizomycotina</taxon>
        <taxon>Sordariomycetes</taxon>
        <taxon>Sordariomycetidae</taxon>
        <taxon>Sordariales</taxon>
        <taxon>Podosporaceae</taxon>
        <taxon>Podospora</taxon>
        <taxon>Podospora anserina</taxon>
    </lineage>
</organism>
<proteinExistence type="predicted"/>
<dbReference type="InterPro" id="IPR040456">
    <property type="entry name" value="RNase_H2_suB"/>
</dbReference>
<evidence type="ECO:0000259" key="8">
    <source>
        <dbReference type="Pfam" id="PF17745"/>
    </source>
</evidence>
<dbReference type="GO" id="GO:0006401">
    <property type="term" value="P:RNA catabolic process"/>
    <property type="evidence" value="ECO:0007669"/>
    <property type="project" value="TreeGrafter"/>
</dbReference>
<dbReference type="STRING" id="515849.A0A090CJN3"/>
<dbReference type="AlphaFoldDB" id="A0A090CJN3"/>
<feature type="domain" description="Ribonuclease H2 subunit B wHTH" evidence="7">
    <location>
        <begin position="129"/>
        <end position="339"/>
    </location>
</feature>
<dbReference type="InParanoid" id="A0A090CJN3"/>
<dbReference type="InterPro" id="IPR041195">
    <property type="entry name" value="Rnh202_N"/>
</dbReference>
<dbReference type="GO" id="GO:0005654">
    <property type="term" value="C:nucleoplasm"/>
    <property type="evidence" value="ECO:0007669"/>
    <property type="project" value="TreeGrafter"/>
</dbReference>
<dbReference type="InterPro" id="IPR019024">
    <property type="entry name" value="RNase_H2_suB_wHTH"/>
</dbReference>
<feature type="domain" description="Rnh202 triple barrel" evidence="8">
    <location>
        <begin position="45"/>
        <end position="126"/>
    </location>
</feature>
<comment type="subcellular location">
    <subcellularLocation>
        <location evidence="1">Nucleus</location>
    </subcellularLocation>
</comment>
<keyword evidence="3" id="KW-0539">Nucleus</keyword>
<feature type="region of interest" description="Disordered" evidence="6">
    <location>
        <begin position="243"/>
        <end position="303"/>
    </location>
</feature>
<dbReference type="Gene3D" id="1.10.20.120">
    <property type="match status" value="1"/>
</dbReference>
<comment type="function">
    <text evidence="4">Non catalytic subunit of RNase H2, an endonuclease that specifically degrades the RNA of RNA:DNA hybrids. Participates in DNA replication, possibly by mediating the removal of lagging-strand Okazaki fragment RNA primers during DNA replication. Mediates the excision of single ribonucleotides from DNA:RNA duplexes.</text>
</comment>
<feature type="compositionally biased region" description="Pro residues" evidence="6">
    <location>
        <begin position="248"/>
        <end position="258"/>
    </location>
</feature>
<dbReference type="Pfam" id="PF09468">
    <property type="entry name" value="RNase_H2-Ydr279"/>
    <property type="match status" value="1"/>
</dbReference>
<dbReference type="PANTHER" id="PTHR13383">
    <property type="entry name" value="RIBONUCLEASE H2 SUBUNIT B"/>
    <property type="match status" value="1"/>
</dbReference>
<dbReference type="Pfam" id="PF17745">
    <property type="entry name" value="Ydr279_N"/>
    <property type="match status" value="1"/>
</dbReference>
<feature type="compositionally biased region" description="Low complexity" evidence="6">
    <location>
        <begin position="259"/>
        <end position="303"/>
    </location>
</feature>
<dbReference type="EMBL" id="FO904939">
    <property type="protein sequence ID" value="CDP28375.1"/>
    <property type="molecule type" value="Genomic_DNA"/>
</dbReference>
<evidence type="ECO:0000256" key="3">
    <source>
        <dbReference type="ARBA" id="ARBA00023242"/>
    </source>
</evidence>
<feature type="compositionally biased region" description="Low complexity" evidence="6">
    <location>
        <begin position="11"/>
        <end position="30"/>
    </location>
</feature>
<evidence type="ECO:0000259" key="7">
    <source>
        <dbReference type="Pfam" id="PF09468"/>
    </source>
</evidence>
<reference evidence="9 10" key="1">
    <citation type="journal article" date="2008" name="Genome Biol.">
        <title>The genome sequence of the model ascomycete fungus Podospora anserina.</title>
        <authorList>
            <person name="Espagne E."/>
            <person name="Lespinet O."/>
            <person name="Malagnac F."/>
            <person name="Da Silva C."/>
            <person name="Jaillon O."/>
            <person name="Porcel B.M."/>
            <person name="Couloux A."/>
            <person name="Aury J.-M."/>
            <person name="Segurens B."/>
            <person name="Poulain J."/>
            <person name="Anthouard V."/>
            <person name="Grossetete S."/>
            <person name="Khalili H."/>
            <person name="Coppin E."/>
            <person name="Dequard-Chablat M."/>
            <person name="Picard M."/>
            <person name="Contamine V."/>
            <person name="Arnaise S."/>
            <person name="Bourdais A."/>
            <person name="Berteaux-Lecellier V."/>
            <person name="Gautheret D."/>
            <person name="de Vries R.P."/>
            <person name="Battaglia E."/>
            <person name="Coutinho P.M."/>
            <person name="Danchin E.G.J."/>
            <person name="Henrissat B."/>
            <person name="El Khoury R."/>
            <person name="Sainsard-Chanet A."/>
            <person name="Boivin A."/>
            <person name="Pinan-Lucarre B."/>
            <person name="Sellem C.H."/>
            <person name="Debuchy R."/>
            <person name="Wincker P."/>
            <person name="Weissenbach J."/>
            <person name="Silar P."/>
        </authorList>
    </citation>
    <scope>NUCLEOTIDE SEQUENCE [LARGE SCALE GENOMIC DNA]</scope>
    <source>
        <strain evidence="10">S / ATCC MYA-4624 / DSM 980 / FGSC 10383</strain>
    </source>
</reference>
<dbReference type="Gene3D" id="2.20.25.530">
    <property type="match status" value="1"/>
</dbReference>
<evidence type="ECO:0000256" key="4">
    <source>
        <dbReference type="ARBA" id="ARBA00024778"/>
    </source>
</evidence>
<dbReference type="Proteomes" id="UP000001197">
    <property type="component" value="Chromosome 4"/>
</dbReference>
<dbReference type="GO" id="GO:0032299">
    <property type="term" value="C:ribonuclease H2 complex"/>
    <property type="evidence" value="ECO:0007669"/>
    <property type="project" value="InterPro"/>
</dbReference>
<evidence type="ECO:0000256" key="5">
    <source>
        <dbReference type="ARBA" id="ARBA00033464"/>
    </source>
</evidence>
<accession>A0A090CJN3</accession>
<feature type="region of interest" description="Disordered" evidence="6">
    <location>
        <begin position="1"/>
        <end position="43"/>
    </location>
</feature>
<reference evidence="10" key="2">
    <citation type="journal article" date="2014" name="Genetics">
        <title>Maintaining two mating types: Structure of the mating type locus and its role in heterokaryosis in Podospora anserina.</title>
        <authorList>
            <person name="Grognet P."/>
            <person name="Bidard F."/>
            <person name="Kuchly C."/>
            <person name="Tong L.C.H."/>
            <person name="Coppin E."/>
            <person name="Benkhali J.A."/>
            <person name="Couloux A."/>
            <person name="Wincker P."/>
            <person name="Debuchy R."/>
            <person name="Silar P."/>
        </authorList>
    </citation>
    <scope>GENOME REANNOTATION</scope>
    <source>
        <strain evidence="10">S / ATCC MYA-4624 / DSM 980 / FGSC 10383</strain>
    </source>
</reference>
<protein>
    <recommendedName>
        <fullName evidence="2">Ribonuclease H2 subunit B</fullName>
    </recommendedName>
    <alternativeName>
        <fullName evidence="5">Ribonuclease HI subunit B</fullName>
    </alternativeName>
</protein>
<dbReference type="PANTHER" id="PTHR13383:SF11">
    <property type="entry name" value="RIBONUCLEASE H2 SUBUNIT B"/>
    <property type="match status" value="1"/>
</dbReference>